<sequence length="179" mass="20315">MSAAPVSLWAYAIEVYTRPGVKERLLKLQDRYYLDVNILLWCLWCGRYGFGFEADEVEAIFEGVRDMSLHAVKPLRNVRRFLSSPREGFTDAEFCALRDEVLRLEITAEEMVLRRLGQLTEAAADPNPELGDMQLRAERLFTLAREAMDRPTMIADEEGPLSPAALFASVCRQAEDEGP</sequence>
<organism evidence="1 2">
    <name type="scientific">Parvularcula maris</name>
    <dbReference type="NCBI Taxonomy" id="2965077"/>
    <lineage>
        <taxon>Bacteria</taxon>
        <taxon>Pseudomonadati</taxon>
        <taxon>Pseudomonadota</taxon>
        <taxon>Alphaproteobacteria</taxon>
        <taxon>Parvularculales</taxon>
        <taxon>Parvularculaceae</taxon>
        <taxon>Parvularcula</taxon>
    </lineage>
</organism>
<dbReference type="EMBL" id="JANIBC010000018">
    <property type="protein sequence ID" value="MCQ8186420.1"/>
    <property type="molecule type" value="Genomic_DNA"/>
</dbReference>
<dbReference type="AlphaFoldDB" id="A0A9X2RIT1"/>
<dbReference type="RefSeq" id="WP_256620340.1">
    <property type="nucleotide sequence ID" value="NZ_JANIBC010000018.1"/>
</dbReference>
<dbReference type="Proteomes" id="UP001142610">
    <property type="component" value="Unassembled WGS sequence"/>
</dbReference>
<comment type="caution">
    <text evidence="1">The sequence shown here is derived from an EMBL/GenBank/DDBJ whole genome shotgun (WGS) entry which is preliminary data.</text>
</comment>
<dbReference type="Pfam" id="PF09523">
    <property type="entry name" value="DUF2390"/>
    <property type="match status" value="1"/>
</dbReference>
<dbReference type="NCBIfam" id="TIGR02444">
    <property type="entry name" value="TIGR02444 family protein"/>
    <property type="match status" value="1"/>
</dbReference>
<evidence type="ECO:0000313" key="1">
    <source>
        <dbReference type="EMBL" id="MCQ8186420.1"/>
    </source>
</evidence>
<accession>A0A9X2RIT1</accession>
<proteinExistence type="predicted"/>
<name>A0A9X2RIT1_9PROT</name>
<protein>
    <submittedName>
        <fullName evidence="1">TIGR02444 family protein</fullName>
    </submittedName>
</protein>
<dbReference type="InterPro" id="IPR012659">
    <property type="entry name" value="CHP02444"/>
</dbReference>
<evidence type="ECO:0000313" key="2">
    <source>
        <dbReference type="Proteomes" id="UP001142610"/>
    </source>
</evidence>
<reference evidence="1" key="1">
    <citation type="submission" date="2022-07" db="EMBL/GenBank/DDBJ databases">
        <title>Parvularcula maris sp. nov., an algicidal bacterium isolated from seawater.</title>
        <authorList>
            <person name="Li F."/>
        </authorList>
    </citation>
    <scope>NUCLEOTIDE SEQUENCE</scope>
    <source>
        <strain evidence="1">BGMRC 0090</strain>
    </source>
</reference>
<keyword evidence="2" id="KW-1185">Reference proteome</keyword>
<gene>
    <name evidence="1" type="ORF">NOG11_13630</name>
</gene>